<reference evidence="3 4" key="1">
    <citation type="submission" date="2018-05" db="EMBL/GenBank/DDBJ databases">
        <title>Genomic Encyclopedia of Type Strains, Phase IV (KMG-IV): sequencing the most valuable type-strain genomes for metagenomic binning, comparative biology and taxonomic classification.</title>
        <authorList>
            <person name="Goeker M."/>
        </authorList>
    </citation>
    <scope>NUCLEOTIDE SEQUENCE [LARGE SCALE GENOMIC DNA]</scope>
    <source>
        <strain evidence="3 4">DSM 24906</strain>
    </source>
</reference>
<dbReference type="Proteomes" id="UP000245921">
    <property type="component" value="Unassembled WGS sequence"/>
</dbReference>
<comment type="caution">
    <text evidence="3">The sequence shown here is derived from an EMBL/GenBank/DDBJ whole genome shotgun (WGS) entry which is preliminary data.</text>
</comment>
<dbReference type="Pfam" id="PF01905">
    <property type="entry name" value="DevR"/>
    <property type="match status" value="1"/>
</dbReference>
<keyword evidence="1" id="KW-0051">Antiviral defense</keyword>
<evidence type="ECO:0000313" key="4">
    <source>
        <dbReference type="Proteomes" id="UP000245921"/>
    </source>
</evidence>
<evidence type="ECO:0000313" key="3">
    <source>
        <dbReference type="EMBL" id="PWJ93309.1"/>
    </source>
</evidence>
<gene>
    <name evidence="3" type="ORF">C7380_108139</name>
</gene>
<sequence length="321" mass="36978">MSNKINCITMTILTFSPIGLSNDQGMGNFTPLKKHFSGDGVHAFTSVGTFTYELRKSLFNKGWNPSGIVINKSNLYSNPEDIESIEDMENDLFGFLIPGKQISKTSPLRVIPFRSVHEFKNETQLITNRGFLSQENNRKFYTEEKKDLVEFEGDIPKTQALANEEVFGDYYTYTVTVELNRLGVTEIKDGKYLEPKDRVYKNKELRLKMVKDLFDALCEFTRDIKHQKVLLKPLAVFGGAYESVVPYFWDDILFNKDNQLIIDGIIETIESYDLKDNTIAVVSKKINMESENDCIELGMPVKKLKEFIERIDINENNEWII</sequence>
<comment type="function">
    <text evidence="2">CRISPR (clustered regularly interspaced short palindromic repeat) is an adaptive immune system that provides protection against mobile genetic elements (viruses, transposable elements and conjugative plasmids). CRISPR clusters contain spacers, sequences complementary to antecedent mobile elements, and target invading nucleic acids. CRISPR clusters are transcribed and processed into CRISPR RNA (crRNA).</text>
</comment>
<dbReference type="EMBL" id="QGGI01000008">
    <property type="protein sequence ID" value="PWJ93309.1"/>
    <property type="molecule type" value="Genomic_DNA"/>
</dbReference>
<accession>A0AA45C710</accession>
<dbReference type="InterPro" id="IPR010154">
    <property type="entry name" value="CRISPR-assoc_Cas7/Cst2/DevR"/>
</dbReference>
<evidence type="ECO:0000256" key="2">
    <source>
        <dbReference type="ARBA" id="ARBA00025626"/>
    </source>
</evidence>
<proteinExistence type="predicted"/>
<dbReference type="AlphaFoldDB" id="A0AA45C710"/>
<dbReference type="GO" id="GO:0051607">
    <property type="term" value="P:defense response to virus"/>
    <property type="evidence" value="ECO:0007669"/>
    <property type="project" value="UniProtKB-KW"/>
</dbReference>
<keyword evidence="4" id="KW-1185">Reference proteome</keyword>
<organism evidence="3 4">
    <name type="scientific">Oceanotoga teriensis</name>
    <dbReference type="NCBI Taxonomy" id="515440"/>
    <lineage>
        <taxon>Bacteria</taxon>
        <taxon>Thermotogati</taxon>
        <taxon>Thermotogota</taxon>
        <taxon>Thermotogae</taxon>
        <taxon>Petrotogales</taxon>
        <taxon>Petrotogaceae</taxon>
        <taxon>Oceanotoga</taxon>
    </lineage>
</organism>
<protein>
    <submittedName>
        <fullName evidence="3">CRISPR-associated protein Cas7/Cst2/DevR subtype I-B</fullName>
    </submittedName>
</protein>
<name>A0AA45C710_9BACT</name>
<dbReference type="RefSeq" id="WP_109604833.1">
    <property type="nucleotide sequence ID" value="NZ_QGGI01000008.1"/>
</dbReference>
<evidence type="ECO:0000256" key="1">
    <source>
        <dbReference type="ARBA" id="ARBA00023118"/>
    </source>
</evidence>